<feature type="chain" id="PRO_5045954925" evidence="4">
    <location>
        <begin position="21"/>
        <end position="152"/>
    </location>
</feature>
<evidence type="ECO:0000313" key="6">
    <source>
        <dbReference type="Proteomes" id="UP001165296"/>
    </source>
</evidence>
<gene>
    <name evidence="5" type="ORF">LGH74_11995</name>
</gene>
<evidence type="ECO:0000256" key="2">
    <source>
        <dbReference type="ARBA" id="ARBA00023043"/>
    </source>
</evidence>
<name>A0ABS8AR58_9BACT</name>
<dbReference type="EMBL" id="JAJADR010000003">
    <property type="protein sequence ID" value="MCB2408700.1"/>
    <property type="molecule type" value="Genomic_DNA"/>
</dbReference>
<sequence length="152" mass="15685">MKKSFFLLAFLVSMASAALAQTASKELYTAVVKNKPADAEALLKAGADPNAAIELVPGFPTTFLITAAGNGNLELVQALVKYKAQVNKADAFKGTALMAAAAKGSKPVVELLLASGADAKAKDDDGKDALAHAKEGANKEVIALIEQKLKAM</sequence>
<keyword evidence="4" id="KW-0732">Signal</keyword>
<dbReference type="Proteomes" id="UP001165296">
    <property type="component" value="Unassembled WGS sequence"/>
</dbReference>
<dbReference type="PROSITE" id="PS50088">
    <property type="entry name" value="ANK_REPEAT"/>
    <property type="match status" value="1"/>
</dbReference>
<protein>
    <submittedName>
        <fullName evidence="5">Ankyrin repeat domain-containing protein</fullName>
    </submittedName>
</protein>
<evidence type="ECO:0000256" key="4">
    <source>
        <dbReference type="SAM" id="SignalP"/>
    </source>
</evidence>
<feature type="repeat" description="ANK" evidence="3">
    <location>
        <begin position="92"/>
        <end position="124"/>
    </location>
</feature>
<reference evidence="5" key="1">
    <citation type="submission" date="2021-10" db="EMBL/GenBank/DDBJ databases">
        <authorList>
            <person name="Dean J.D."/>
            <person name="Kim M.K."/>
            <person name="Newey C.N."/>
            <person name="Stoker T.S."/>
            <person name="Thompson D.W."/>
            <person name="Grose J.H."/>
        </authorList>
    </citation>
    <scope>NUCLEOTIDE SEQUENCE</scope>
    <source>
        <strain evidence="5">BT178</strain>
    </source>
</reference>
<organism evidence="5 6">
    <name type="scientific">Hymenobacter lucidus</name>
    <dbReference type="NCBI Taxonomy" id="2880930"/>
    <lineage>
        <taxon>Bacteria</taxon>
        <taxon>Pseudomonadati</taxon>
        <taxon>Bacteroidota</taxon>
        <taxon>Cytophagia</taxon>
        <taxon>Cytophagales</taxon>
        <taxon>Hymenobacteraceae</taxon>
        <taxon>Hymenobacter</taxon>
    </lineage>
</organism>
<keyword evidence="6" id="KW-1185">Reference proteome</keyword>
<evidence type="ECO:0000313" key="5">
    <source>
        <dbReference type="EMBL" id="MCB2408700.1"/>
    </source>
</evidence>
<keyword evidence="1" id="KW-0677">Repeat</keyword>
<feature type="signal peptide" evidence="4">
    <location>
        <begin position="1"/>
        <end position="20"/>
    </location>
</feature>
<dbReference type="PROSITE" id="PS50297">
    <property type="entry name" value="ANK_REP_REGION"/>
    <property type="match status" value="1"/>
</dbReference>
<evidence type="ECO:0000256" key="1">
    <source>
        <dbReference type="ARBA" id="ARBA00022737"/>
    </source>
</evidence>
<dbReference type="InterPro" id="IPR036770">
    <property type="entry name" value="Ankyrin_rpt-contain_sf"/>
</dbReference>
<comment type="caution">
    <text evidence="5">The sequence shown here is derived from an EMBL/GenBank/DDBJ whole genome shotgun (WGS) entry which is preliminary data.</text>
</comment>
<dbReference type="InterPro" id="IPR002110">
    <property type="entry name" value="Ankyrin_rpt"/>
</dbReference>
<proteinExistence type="predicted"/>
<dbReference type="PANTHER" id="PTHR24124">
    <property type="entry name" value="ANKYRIN REPEAT FAMILY A"/>
    <property type="match status" value="1"/>
</dbReference>
<dbReference type="SUPFAM" id="SSF48403">
    <property type="entry name" value="Ankyrin repeat"/>
    <property type="match status" value="1"/>
</dbReference>
<keyword evidence="2 3" id="KW-0040">ANK repeat</keyword>
<dbReference type="Pfam" id="PF12796">
    <property type="entry name" value="Ank_2"/>
    <property type="match status" value="1"/>
</dbReference>
<dbReference type="SMART" id="SM00248">
    <property type="entry name" value="ANK"/>
    <property type="match status" value="2"/>
</dbReference>
<accession>A0ABS8AR58</accession>
<dbReference type="PANTHER" id="PTHR24124:SF14">
    <property type="entry name" value="CHROMOSOME UNDETERMINED SCAFFOLD_25, WHOLE GENOME SHOTGUN SEQUENCE"/>
    <property type="match status" value="1"/>
</dbReference>
<dbReference type="Gene3D" id="1.25.40.20">
    <property type="entry name" value="Ankyrin repeat-containing domain"/>
    <property type="match status" value="1"/>
</dbReference>
<dbReference type="RefSeq" id="WP_226175976.1">
    <property type="nucleotide sequence ID" value="NZ_JAJADR010000003.1"/>
</dbReference>
<evidence type="ECO:0000256" key="3">
    <source>
        <dbReference type="PROSITE-ProRule" id="PRU00023"/>
    </source>
</evidence>